<sequence>MSSRGVRSCCPPARVLIGAVHPRARRWALRLRRRLSLAARASPRRVLETEQAKAARLRLQERHLRCTPVIPSHDSSPANVGTEAELELDRSPVGAMLHLDSSRSVSVDTTLELNFFFSFLVVICMISNSGAMRVSHCCTGGGYSTCSPVACMEQRAPGEESKVDIEEQILTG</sequence>
<accession>A0A0D9VWM8</accession>
<protein>
    <submittedName>
        <fullName evidence="1">Uncharacterized protein</fullName>
    </submittedName>
</protein>
<dbReference type="Proteomes" id="UP000032180">
    <property type="component" value="Chromosome 3"/>
</dbReference>
<name>A0A0D9VWM8_9ORYZ</name>
<proteinExistence type="predicted"/>
<organism evidence="1 2">
    <name type="scientific">Leersia perrieri</name>
    <dbReference type="NCBI Taxonomy" id="77586"/>
    <lineage>
        <taxon>Eukaryota</taxon>
        <taxon>Viridiplantae</taxon>
        <taxon>Streptophyta</taxon>
        <taxon>Embryophyta</taxon>
        <taxon>Tracheophyta</taxon>
        <taxon>Spermatophyta</taxon>
        <taxon>Magnoliopsida</taxon>
        <taxon>Liliopsida</taxon>
        <taxon>Poales</taxon>
        <taxon>Poaceae</taxon>
        <taxon>BOP clade</taxon>
        <taxon>Oryzoideae</taxon>
        <taxon>Oryzeae</taxon>
        <taxon>Oryzinae</taxon>
        <taxon>Leersia</taxon>
    </lineage>
</organism>
<reference evidence="1" key="3">
    <citation type="submission" date="2015-04" db="UniProtKB">
        <authorList>
            <consortium name="EnsemblPlants"/>
        </authorList>
    </citation>
    <scope>IDENTIFICATION</scope>
</reference>
<dbReference type="AlphaFoldDB" id="A0A0D9VWM8"/>
<evidence type="ECO:0000313" key="2">
    <source>
        <dbReference type="Proteomes" id="UP000032180"/>
    </source>
</evidence>
<keyword evidence="2" id="KW-1185">Reference proteome</keyword>
<evidence type="ECO:0000313" key="1">
    <source>
        <dbReference type="EnsemblPlants" id="LPERR03G22290.1"/>
    </source>
</evidence>
<dbReference type="Gramene" id="LPERR03G22290.1">
    <property type="protein sequence ID" value="LPERR03G22290.1"/>
    <property type="gene ID" value="LPERR03G22290"/>
</dbReference>
<dbReference type="HOGENOM" id="CLU_1557501_0_0_1"/>
<dbReference type="EnsemblPlants" id="LPERR03G22290.1">
    <property type="protein sequence ID" value="LPERR03G22290.1"/>
    <property type="gene ID" value="LPERR03G22290"/>
</dbReference>
<reference evidence="1 2" key="1">
    <citation type="submission" date="2012-08" db="EMBL/GenBank/DDBJ databases">
        <title>Oryza genome evolution.</title>
        <authorList>
            <person name="Wing R.A."/>
        </authorList>
    </citation>
    <scope>NUCLEOTIDE SEQUENCE</scope>
</reference>
<reference evidence="2" key="2">
    <citation type="submission" date="2013-12" db="EMBL/GenBank/DDBJ databases">
        <authorList>
            <person name="Yu Y."/>
            <person name="Lee S."/>
            <person name="de Baynast K."/>
            <person name="Wissotski M."/>
            <person name="Liu L."/>
            <person name="Talag J."/>
            <person name="Goicoechea J."/>
            <person name="Angelova A."/>
            <person name="Jetty R."/>
            <person name="Kudrna D."/>
            <person name="Golser W."/>
            <person name="Rivera L."/>
            <person name="Zhang J."/>
            <person name="Wing R."/>
        </authorList>
    </citation>
    <scope>NUCLEOTIDE SEQUENCE</scope>
</reference>